<dbReference type="Pfam" id="PF04397">
    <property type="entry name" value="LytTR"/>
    <property type="match status" value="1"/>
</dbReference>
<evidence type="ECO:0000313" key="5">
    <source>
        <dbReference type="EMBL" id="ADJ65097.1"/>
    </source>
</evidence>
<dbReference type="Gene3D" id="3.40.50.2300">
    <property type="match status" value="1"/>
</dbReference>
<dbReference type="GO" id="GO:0005829">
    <property type="term" value="C:cytosol"/>
    <property type="evidence" value="ECO:0007669"/>
    <property type="project" value="TreeGrafter"/>
</dbReference>
<dbReference type="RefSeq" id="WP_013235560.1">
    <property type="nucleotide sequence ID" value="NC_014323.1"/>
</dbReference>
<dbReference type="PANTHER" id="PTHR48111">
    <property type="entry name" value="REGULATOR OF RPOS"/>
    <property type="match status" value="1"/>
</dbReference>
<dbReference type="HOGENOM" id="CLU_000445_14_1_4"/>
<dbReference type="PROSITE" id="PS50110">
    <property type="entry name" value="RESPONSE_REGULATORY"/>
    <property type="match status" value="1"/>
</dbReference>
<dbReference type="KEGG" id="hse:Hsero_3619"/>
<dbReference type="InterPro" id="IPR007492">
    <property type="entry name" value="LytTR_DNA-bd_dom"/>
</dbReference>
<dbReference type="STRING" id="757424.Hsero_3619"/>
<evidence type="ECO:0000259" key="4">
    <source>
        <dbReference type="PROSITE" id="PS50930"/>
    </source>
</evidence>
<dbReference type="InterPro" id="IPR039420">
    <property type="entry name" value="WalR-like"/>
</dbReference>
<keyword evidence="6" id="KW-1185">Reference proteome</keyword>
<accession>D8IQI5</accession>
<dbReference type="GO" id="GO:0032993">
    <property type="term" value="C:protein-DNA complex"/>
    <property type="evidence" value="ECO:0007669"/>
    <property type="project" value="TreeGrafter"/>
</dbReference>
<name>D8IQI5_HERSS</name>
<dbReference type="GO" id="GO:0000976">
    <property type="term" value="F:transcription cis-regulatory region binding"/>
    <property type="evidence" value="ECO:0007669"/>
    <property type="project" value="TreeGrafter"/>
</dbReference>
<evidence type="ECO:0000259" key="3">
    <source>
        <dbReference type="PROSITE" id="PS50110"/>
    </source>
</evidence>
<feature type="modified residue" description="4-aspartylphosphate" evidence="2">
    <location>
        <position position="56"/>
    </location>
</feature>
<evidence type="ECO:0000256" key="1">
    <source>
        <dbReference type="ARBA" id="ARBA00023125"/>
    </source>
</evidence>
<dbReference type="GeneID" id="29391178"/>
<gene>
    <name evidence="5" type="ordered locus">Hsero_3619</name>
</gene>
<dbReference type="EMBL" id="CP002039">
    <property type="protein sequence ID" value="ADJ65097.1"/>
    <property type="molecule type" value="Genomic_DNA"/>
</dbReference>
<protein>
    <submittedName>
        <fullName evidence="5">LytR/AlgR family two component response regulator protein</fullName>
    </submittedName>
</protein>
<feature type="domain" description="Response regulatory" evidence="3">
    <location>
        <begin position="4"/>
        <end position="123"/>
    </location>
</feature>
<dbReference type="SMART" id="SM00850">
    <property type="entry name" value="LytTR"/>
    <property type="match status" value="1"/>
</dbReference>
<evidence type="ECO:0000313" key="6">
    <source>
        <dbReference type="Proteomes" id="UP000000329"/>
    </source>
</evidence>
<dbReference type="Gene3D" id="2.40.50.1020">
    <property type="entry name" value="LytTr DNA-binding domain"/>
    <property type="match status" value="1"/>
</dbReference>
<evidence type="ECO:0000256" key="2">
    <source>
        <dbReference type="PROSITE-ProRule" id="PRU00169"/>
    </source>
</evidence>
<proteinExistence type="predicted"/>
<dbReference type="Proteomes" id="UP000000329">
    <property type="component" value="Chromosome"/>
</dbReference>
<dbReference type="Pfam" id="PF00072">
    <property type="entry name" value="Response_reg"/>
    <property type="match status" value="1"/>
</dbReference>
<dbReference type="InterPro" id="IPR011006">
    <property type="entry name" value="CheY-like_superfamily"/>
</dbReference>
<dbReference type="SMART" id="SM00448">
    <property type="entry name" value="REC"/>
    <property type="match status" value="1"/>
</dbReference>
<dbReference type="PANTHER" id="PTHR48111:SF69">
    <property type="entry name" value="RESPONSE REGULATOR RECEIVER"/>
    <property type="match status" value="1"/>
</dbReference>
<dbReference type="AlphaFoldDB" id="D8IQI5"/>
<dbReference type="eggNOG" id="COG3279">
    <property type="taxonomic scope" value="Bacteria"/>
</dbReference>
<sequence>MAVSALIAEDEPLLARALQNTLQRCWPELETPRLAANGVQALEMALESLPDVLFLDIRMPGHSGLEVARELAEQWPQRQPFPLIVFVTAYDEHALEAFERAAIDYLLKPVNEERLGKTVQRLRALLAQRAASSQELHLEQALAQLRQLVSADSPVAAAPPARLEVIRAAVGNRTRLIPVEEVIYFEATDKYVNVVTADGQALIRTSLRELIPQLDPGQFWQIHRGTVVQVRKVEAAVRDEAGKLSLQLRGRPERLAVSRLFAPLFRQM</sequence>
<dbReference type="PROSITE" id="PS50930">
    <property type="entry name" value="HTH_LYTTR"/>
    <property type="match status" value="1"/>
</dbReference>
<dbReference type="InterPro" id="IPR001789">
    <property type="entry name" value="Sig_transdc_resp-reg_receiver"/>
</dbReference>
<reference evidence="5 6" key="1">
    <citation type="submission" date="2010-04" db="EMBL/GenBank/DDBJ databases">
        <title>The genome of Herbaspirillum seropedicae SmR1, an endophytic, nitrogen-fixing, plant-growth promoting beta-Proteobacteria.</title>
        <authorList>
            <person name="Pedrosa F.O."/>
            <person name="Monteiro R.A."/>
            <person name="Wassem R."/>
            <person name="Cruz L.M."/>
            <person name="Ayub R.A."/>
            <person name="Colauto N.B."/>
            <person name="Fernandez M.A."/>
            <person name="Fungaro M.H.P."/>
            <person name="Grisard E.C."/>
            <person name="Hungria M."/>
            <person name="Madeira H.M.F."/>
            <person name="Nodari R.O."/>
            <person name="Osaku C.A."/>
            <person name="Petzl-Erler M.L."/>
            <person name="Terenzi H."/>
            <person name="Vieira L.G.E."/>
            <person name="Almeida M.I.M."/>
            <person name="Alves L.R."/>
            <person name="Arantes O.M.N."/>
            <person name="Balsanelli E."/>
            <person name="Barcellos F.G."/>
            <person name="Baura V.A."/>
            <person name="Binde D.R."/>
            <person name="Campo R.J."/>
            <person name="Chubatsu L.S."/>
            <person name="Chueire L.M.O."/>
            <person name="Ciferri R.R."/>
            <person name="Correa L.C."/>
            <person name="da Conceicao Silva J.L."/>
            <person name="Dabul A.N.G."/>
            <person name="Dambros B.P."/>
            <person name="Faoro H."/>
            <person name="Favetti A."/>
            <person name="Friedermann G."/>
            <person name="Furlaneto M.C."/>
            <person name="Gasques L.S."/>
            <person name="Gimenes C.C.T."/>
            <person name="Gioppo N.M.R."/>
            <person name="Glienke-Blanco C."/>
            <person name="Godoy L.P."/>
            <person name="Guerra M.P."/>
            <person name="Karp S."/>
            <person name="Kava-Cordeiro V."/>
            <person name="Margarido V.P."/>
            <person name="Mathioni S.M."/>
            <person name="Menck-Soares M.A."/>
            <person name="Murace N.K."/>
            <person name="Nicolas M.F."/>
            <person name="Oliveira C.E.C."/>
            <person name="Pagnan N.A.B."/>
            <person name="Pamphile J.A."/>
            <person name="Patussi E.V."/>
            <person name="Pereira L.F.P."/>
            <person name="Pereira-Ferrari L."/>
            <person name="Pinto F.G.S."/>
            <person name="Precoma C."/>
            <person name="Prioli A.J."/>
            <person name="Prioli S.M.A.P."/>
            <person name="Raittz R.T."/>
            <person name="Ramos H.J.O."/>
            <person name="Ribeiro E.M.S.F."/>
            <person name="Rigo L.U."/>
            <person name="Rocha C.L.M.S.C."/>
            <person name="Rocha S.N."/>
            <person name="Santos K."/>
            <person name="Satori D."/>
            <person name="Silva A.G."/>
            <person name="Simao R.C.G."/>
            <person name="Soares M.A.M."/>
            <person name="Souza E.M."/>
            <person name="Steffens M.B.R."/>
            <person name="Steindel M."/>
            <person name="Tadra-Sfeir M.Z."/>
            <person name="Takahashi E.K."/>
            <person name="Torres R.A."/>
            <person name="Valle J.S."/>
            <person name="Vernal J.I."/>
            <person name="Vilas-Boas L.A."/>
            <person name="Watanabe M.A.E."/>
            <person name="Weiss V.A."/>
            <person name="Yates M.A."/>
            <person name="Souza E.M."/>
        </authorList>
    </citation>
    <scope>NUCLEOTIDE SEQUENCE [LARGE SCALE GENOMIC DNA]</scope>
    <source>
        <strain evidence="5 6">SmR1</strain>
    </source>
</reference>
<dbReference type="OrthoDB" id="236568at2"/>
<keyword evidence="2" id="KW-0597">Phosphoprotein</keyword>
<dbReference type="SUPFAM" id="SSF52172">
    <property type="entry name" value="CheY-like"/>
    <property type="match status" value="1"/>
</dbReference>
<dbReference type="GO" id="GO:0000156">
    <property type="term" value="F:phosphorelay response regulator activity"/>
    <property type="evidence" value="ECO:0007669"/>
    <property type="project" value="TreeGrafter"/>
</dbReference>
<organism evidence="5 6">
    <name type="scientific">Herbaspirillum seropedicae (strain SmR1)</name>
    <dbReference type="NCBI Taxonomy" id="757424"/>
    <lineage>
        <taxon>Bacteria</taxon>
        <taxon>Pseudomonadati</taxon>
        <taxon>Pseudomonadota</taxon>
        <taxon>Betaproteobacteria</taxon>
        <taxon>Burkholderiales</taxon>
        <taxon>Oxalobacteraceae</taxon>
        <taxon>Herbaspirillum</taxon>
    </lineage>
</organism>
<feature type="domain" description="HTH LytTR-type" evidence="4">
    <location>
        <begin position="166"/>
        <end position="268"/>
    </location>
</feature>
<dbReference type="GO" id="GO:0006355">
    <property type="term" value="P:regulation of DNA-templated transcription"/>
    <property type="evidence" value="ECO:0007669"/>
    <property type="project" value="TreeGrafter"/>
</dbReference>
<keyword evidence="1" id="KW-0238">DNA-binding</keyword>